<dbReference type="InterPro" id="IPR008964">
    <property type="entry name" value="Invasin/intimin_cell_adhesion"/>
</dbReference>
<dbReference type="SUPFAM" id="SSF49299">
    <property type="entry name" value="PKD domain"/>
    <property type="match status" value="1"/>
</dbReference>
<name>A0ABX7SXP1_9FLAO</name>
<dbReference type="PROSITE" id="PS50093">
    <property type="entry name" value="PKD"/>
    <property type="match status" value="1"/>
</dbReference>
<evidence type="ECO:0000259" key="1">
    <source>
        <dbReference type="PROSITE" id="PS50093"/>
    </source>
</evidence>
<dbReference type="Pfam" id="PF09134">
    <property type="entry name" value="Invasin_D3"/>
    <property type="match status" value="1"/>
</dbReference>
<dbReference type="InterPro" id="IPR035986">
    <property type="entry name" value="PKD_dom_sf"/>
</dbReference>
<protein>
    <submittedName>
        <fullName evidence="2">BspA family leucine-rich repeat surface protein</fullName>
    </submittedName>
</protein>
<dbReference type="SUPFAM" id="SSF49373">
    <property type="entry name" value="Invasin/intimin cell-adhesion fragments"/>
    <property type="match status" value="1"/>
</dbReference>
<dbReference type="CDD" id="cd00146">
    <property type="entry name" value="PKD"/>
    <property type="match status" value="2"/>
</dbReference>
<organism evidence="2 3">
    <name type="scientific">Polaribacter batillariae</name>
    <dbReference type="NCBI Taxonomy" id="2808900"/>
    <lineage>
        <taxon>Bacteria</taxon>
        <taxon>Pseudomonadati</taxon>
        <taxon>Bacteroidota</taxon>
        <taxon>Flavobacteriia</taxon>
        <taxon>Flavobacteriales</taxon>
        <taxon>Flavobacteriaceae</taxon>
    </lineage>
</organism>
<evidence type="ECO:0000313" key="3">
    <source>
        <dbReference type="Proteomes" id="UP000663935"/>
    </source>
</evidence>
<dbReference type="EMBL" id="CP071795">
    <property type="protein sequence ID" value="QTD39025.1"/>
    <property type="molecule type" value="Genomic_DNA"/>
</dbReference>
<dbReference type="InterPro" id="IPR011889">
    <property type="entry name" value="Liste_lipo_26"/>
</dbReference>
<dbReference type="Gene3D" id="2.60.40.10">
    <property type="entry name" value="Immunoglobulins"/>
    <property type="match status" value="2"/>
</dbReference>
<dbReference type="InterPro" id="IPR013783">
    <property type="entry name" value="Ig-like_fold"/>
</dbReference>
<dbReference type="Pfam" id="PF03382">
    <property type="entry name" value="DUF285"/>
    <property type="match status" value="3"/>
</dbReference>
<evidence type="ECO:0000313" key="2">
    <source>
        <dbReference type="EMBL" id="QTD39025.1"/>
    </source>
</evidence>
<dbReference type="InterPro" id="IPR015217">
    <property type="entry name" value="Invasin_dom_3"/>
</dbReference>
<gene>
    <name evidence="2" type="ORF">JL193_07185</name>
</gene>
<accession>A0ABX7SXP1</accession>
<proteinExistence type="predicted"/>
<keyword evidence="3" id="KW-1185">Reference proteome</keyword>
<dbReference type="NCBIfam" id="TIGR02167">
    <property type="entry name" value="Liste_lipo_26"/>
    <property type="match status" value="4"/>
</dbReference>
<reference evidence="2 3" key="1">
    <citation type="submission" date="2021-03" db="EMBL/GenBank/DDBJ databases">
        <title>Complete genome of Polaribacter_sp.G4M1.</title>
        <authorList>
            <person name="Jeong S.W."/>
            <person name="Bae J.W."/>
        </authorList>
    </citation>
    <scope>NUCLEOTIDE SEQUENCE [LARGE SCALE GENOMIC DNA]</scope>
    <source>
        <strain evidence="2 3">G4M1</strain>
    </source>
</reference>
<dbReference type="RefSeq" id="WP_207973136.1">
    <property type="nucleotide sequence ID" value="NZ_CP071795.1"/>
</dbReference>
<dbReference type="InterPro" id="IPR000601">
    <property type="entry name" value="PKD_dom"/>
</dbReference>
<dbReference type="InterPro" id="IPR005046">
    <property type="entry name" value="DUF285"/>
</dbReference>
<feature type="domain" description="PKD" evidence="1">
    <location>
        <begin position="488"/>
        <end position="525"/>
    </location>
</feature>
<dbReference type="Proteomes" id="UP000663935">
    <property type="component" value="Chromosome"/>
</dbReference>
<sequence length="2344" mass="263421">MSFITTWETTINNESITIPTTGSGYNYNVDWGDGNIETGFTGDATHVYSNLGEHTITITGTFPRIHFAGTGDKNKIISIDQWGNNQWQSMSNAFFGCENLIINATDAPDLSGVTSLFGMFREAKSINQDISFWDVSGIVDMSFMFYLATNFNQDISAWVVSNVISMPFMFASTLFNQNIGNWNVSKVTNMRAMFAEATEFNQDIGSWNVSNVTNMSVMFSYASSFNQDISSWVLSSLINASGMFQNASSFNQDIGSWDVSNVANMNSMFSGASSFDQNLSSWDVSNVEDMGFLGSISPPIPPGTSIFSGVKLSTKNYDALLLGWSKLNLKPNIHFAVDSSYCNGEEARSIIENFGWIIQDNGLNCQNNVDLSASTITASQVSIILENTDTSLITVQLKNNLGDNLTTGGETVVIETSLGTISSTIDNGDGTYTASLNSISSGIANLTFKINNEDALDTEIVIFSKGTDAFITTWETINNNESITIPTTGNGYTYTVDWGDGTLQTVYHSNATHTYVLAGVYTVKIIGVFPQIYFNFQGDHLKIMSIEQWGNIQWRSMNRAFKGCRNLVGNTIDTPNLSKLTDMSQMFSRASAFNQDIGSWDVSNVTNMDAMFSGASAFNQDIGSWDVSNVTNMDSMFLLALSFDQNLGSWDVSNVENMGFLGSRTLPPRTSIFTGVKLSTKNYDALLLGWSKLNLKPDIHFAVDSSYCNGEEARAIIKNFGWIIQDNGLNCKSIVDLSITENTLLQTPNFYLQSVGSMGVESTKGIHLRWAFGGVLGEKHLPKRDYASNTNNFNKPNDVVTIFRTPYQKIQFILDLSKNPSVVDDVNRFWIYQFDNNRNFYIYFRNTVKYDQVRNTINPSINPAEFIQNYGAELIEIENKKELFFASELKAINTTSNSSLQLESLSVSDSKRPSFKVVSSRKTFSSSELNAIRVVNENIRSIRFKPTDCQILEIQFEFYNDFITSVNNVDKWSFMGDFALTIDNDIAFSQLEPTPSSVNGHWQRFNDGAYVKVENYKKKWERPMVGDESSNRNIKQIVEKYIELSDKLTNPTAKESVPFDEDGNLIEISNLDQLSFAAYDYHIARMLGLGFLDIDTTVFEGKYIYLSAYFSSGDLEDGLGDREVKHLAMSLPTTIEDERLPLPVDLKEITPGAFLGNEGEKSSITDKDGYTNNGESRYVTLYAKNQPSDLIETPFYLNDYEFSLSNSTEPIYSGIEYELKNEKRIEGEAFNWQKPELPNDPLYTNLVASGEEHYETRVLEVPESGKPLYVHRQKSGGFHYYSSYGINWFSRATNSGTIQEIETRLQPKNSLIPPSNINALLIRPESPLFLTSEDEQTRLSNITDNDKTLVRLIFDYNTSHELITRNVPLDSDVTNDQILDSINTNNSNILYPDSEEVLAEEIDIFFRDQVPNNIKGKVVSVVDNNSNELLSDLQVENYFLASIGQTIKPTITPGTEDNYIGGTFILGDQQHIIHSIAQGAEGPIFSVYKKQISDALINDIPTVDSNNLQPIKNTGDGYFMAVENMQNQSSWGVPNPLPLKIDVTALSELDTDGNIKLHREILQTIDDNGETVREVEKSRGIWSSLNDGHTTIEEVNEPFEPIYDNDGKITGYNERHQGTYKITFHGIQLNEHPQFSENGASVEWFRGIARIFTEASVQNGIAKKTRKILPVVKIENIIRTMDIAPFNDLVVYVNDPTFPKYDENTGSLDDTGYDYIKTGTNVSVNFYPSYKAYLYADSVYGLTEDLIPNLGDGATAYSIFGLRSQERNRNSGIDRYVSKISVPSLMFAQETIEALEPEKPEGSDYATRPDFFGRSTYTITTEYKHKPNSILFYRTNDEALLNALYEEATILEVKEKLKELEANNKNNYAEAWRGFLNFGEIETDGDYKEYLHNNEEGDKFKFPYPDKLSFFSSANEILDALNKNIVDTPNPLFPLFNVDINDPDTDVGTIPAGDDRIFNFLKGAIYNSFVPLTEVPIIYKYIKGSGNSEDYKPINKKQVIRDKNGYLLSPDVEGNGFDMAPMMKIVGTNPHKTQFVDFNLDGTSNNIYFYGVREISSQMKMGEYSPFLGPVKLINTNPPEAPEIKRIIPVLENPILRIKPSIQLEVNAYPDIQNIRRITIYRATNKLDAQSVRTMQLVKVINLQDEDIISESIWKVYDSFEDLIEIPYGNGIFYRITVSRKVEYIDKNGATTIEYQPSQASKIVASMMVEVTNPSTPIVDFTSDYISSDGTILFNIILQWQKTCYKGKYHVYKMNGQGNWIKIHVLESNESTMELSLLDTDLGSEDLTIKNEENNPVYHHFKVTAENTSGMLSTEERILTIPNTNNLPKEGIGSMIIESTNIVR</sequence>